<gene>
    <name evidence="2" type="ORF">E0485_05550</name>
</gene>
<name>A0A4R4EHK4_9BACL</name>
<evidence type="ECO:0000256" key="1">
    <source>
        <dbReference type="SAM" id="Phobius"/>
    </source>
</evidence>
<dbReference type="EMBL" id="SKFG01000003">
    <property type="protein sequence ID" value="TCZ79329.1"/>
    <property type="molecule type" value="Genomic_DNA"/>
</dbReference>
<feature type="transmembrane region" description="Helical" evidence="1">
    <location>
        <begin position="12"/>
        <end position="32"/>
    </location>
</feature>
<keyword evidence="1" id="KW-0472">Membrane</keyword>
<sequence>MNKKYEIKIPVSMYIQLVGSIIITLLMLRLVIQTSDYTSVLFILIVFCILLQVVTMFVLMTRILSGNSDLEITKNSIKLNHIEVRIQEIEKIIIQGYFIQSIGIKQFGKRLVSNKLHFRFRNNEEVNINEIKQWANKHGIEVTNKKIYRWI</sequence>
<keyword evidence="1" id="KW-1133">Transmembrane helix</keyword>
<dbReference type="OrthoDB" id="2666190at2"/>
<organism evidence="2 3">
    <name type="scientific">Paenibacillus albiflavus</name>
    <dbReference type="NCBI Taxonomy" id="2545760"/>
    <lineage>
        <taxon>Bacteria</taxon>
        <taxon>Bacillati</taxon>
        <taxon>Bacillota</taxon>
        <taxon>Bacilli</taxon>
        <taxon>Bacillales</taxon>
        <taxon>Paenibacillaceae</taxon>
        <taxon>Paenibacillus</taxon>
    </lineage>
</organism>
<accession>A0A4R4EHK4</accession>
<dbReference type="Proteomes" id="UP000295418">
    <property type="component" value="Unassembled WGS sequence"/>
</dbReference>
<evidence type="ECO:0000313" key="2">
    <source>
        <dbReference type="EMBL" id="TCZ79329.1"/>
    </source>
</evidence>
<evidence type="ECO:0000313" key="3">
    <source>
        <dbReference type="Proteomes" id="UP000295418"/>
    </source>
</evidence>
<dbReference type="AlphaFoldDB" id="A0A4R4EHK4"/>
<reference evidence="2 3" key="1">
    <citation type="submission" date="2019-03" db="EMBL/GenBank/DDBJ databases">
        <authorList>
            <person name="Kim M.K.M."/>
        </authorList>
    </citation>
    <scope>NUCLEOTIDE SEQUENCE [LARGE SCALE GENOMIC DNA]</scope>
    <source>
        <strain evidence="2 3">18JY21-1</strain>
    </source>
</reference>
<feature type="transmembrane region" description="Helical" evidence="1">
    <location>
        <begin position="38"/>
        <end position="59"/>
    </location>
</feature>
<keyword evidence="1" id="KW-0812">Transmembrane</keyword>
<keyword evidence="3" id="KW-1185">Reference proteome</keyword>
<comment type="caution">
    <text evidence="2">The sequence shown here is derived from an EMBL/GenBank/DDBJ whole genome shotgun (WGS) entry which is preliminary data.</text>
</comment>
<dbReference type="RefSeq" id="WP_132416985.1">
    <property type="nucleotide sequence ID" value="NZ_SKFG01000003.1"/>
</dbReference>
<protein>
    <submittedName>
        <fullName evidence="2">Uncharacterized protein</fullName>
    </submittedName>
</protein>
<proteinExistence type="predicted"/>